<name>A0A2V3J8Q2_9FLOR</name>
<evidence type="ECO:0000256" key="1">
    <source>
        <dbReference type="SAM" id="Phobius"/>
    </source>
</evidence>
<protein>
    <submittedName>
        <fullName evidence="2">Uncharacterized protein</fullName>
    </submittedName>
</protein>
<dbReference type="AlphaFoldDB" id="A0A2V3J8Q2"/>
<evidence type="ECO:0000313" key="3">
    <source>
        <dbReference type="Proteomes" id="UP000247409"/>
    </source>
</evidence>
<dbReference type="Proteomes" id="UP000247409">
    <property type="component" value="Unassembled WGS sequence"/>
</dbReference>
<keyword evidence="3" id="KW-1185">Reference proteome</keyword>
<accession>A0A2V3J8Q2</accession>
<keyword evidence="1" id="KW-0812">Transmembrane</keyword>
<comment type="caution">
    <text evidence="2">The sequence shown here is derived from an EMBL/GenBank/DDBJ whole genome shotgun (WGS) entry which is preliminary data.</text>
</comment>
<gene>
    <name evidence="2" type="ORF">BWQ96_00237</name>
</gene>
<dbReference type="EMBL" id="NBIV01000001">
    <property type="protein sequence ID" value="PXF50077.1"/>
    <property type="molecule type" value="Genomic_DNA"/>
</dbReference>
<keyword evidence="1" id="KW-0472">Membrane</keyword>
<feature type="transmembrane region" description="Helical" evidence="1">
    <location>
        <begin position="41"/>
        <end position="64"/>
    </location>
</feature>
<sequence>MSQSLCCLATCLAGSLTMVLFGISLKGHNPFLGYTGDFDEAAAACFKTAFVFGGLSALSLGAFVMNAVRSKMAPPPIARLNYEAV</sequence>
<keyword evidence="1" id="KW-1133">Transmembrane helix</keyword>
<reference evidence="2 3" key="1">
    <citation type="journal article" date="2018" name="Mol. Biol. Evol.">
        <title>Analysis of the draft genome of the red seaweed Gracilariopsis chorda provides insights into genome size evolution in Rhodophyta.</title>
        <authorList>
            <person name="Lee J."/>
            <person name="Yang E.C."/>
            <person name="Graf L."/>
            <person name="Yang J.H."/>
            <person name="Qiu H."/>
            <person name="Zel Zion U."/>
            <person name="Chan C.X."/>
            <person name="Stephens T.G."/>
            <person name="Weber A.P.M."/>
            <person name="Boo G.H."/>
            <person name="Boo S.M."/>
            <person name="Kim K.M."/>
            <person name="Shin Y."/>
            <person name="Jung M."/>
            <person name="Lee S.J."/>
            <person name="Yim H.S."/>
            <person name="Lee J.H."/>
            <person name="Bhattacharya D."/>
            <person name="Yoon H.S."/>
        </authorList>
    </citation>
    <scope>NUCLEOTIDE SEQUENCE [LARGE SCALE GENOMIC DNA]</scope>
    <source>
        <strain evidence="2 3">SKKU-2015</strain>
        <tissue evidence="2">Whole body</tissue>
    </source>
</reference>
<organism evidence="2 3">
    <name type="scientific">Gracilariopsis chorda</name>
    <dbReference type="NCBI Taxonomy" id="448386"/>
    <lineage>
        <taxon>Eukaryota</taxon>
        <taxon>Rhodophyta</taxon>
        <taxon>Florideophyceae</taxon>
        <taxon>Rhodymeniophycidae</taxon>
        <taxon>Gracilariales</taxon>
        <taxon>Gracilariaceae</taxon>
        <taxon>Gracilariopsis</taxon>
    </lineage>
</organism>
<proteinExistence type="predicted"/>
<evidence type="ECO:0000313" key="2">
    <source>
        <dbReference type="EMBL" id="PXF50077.1"/>
    </source>
</evidence>